<dbReference type="AlphaFoldDB" id="A0AAV4RY71"/>
<dbReference type="Proteomes" id="UP001054945">
    <property type="component" value="Unassembled WGS sequence"/>
</dbReference>
<sequence>MEDHGNRSFLIELERAGHGRGITSDTAWEKKKKLLIQEYLKIKGWTESGSGRTEEVGASTVKNLLIWRLMKITRT</sequence>
<keyword evidence="2" id="KW-1185">Reference proteome</keyword>
<comment type="caution">
    <text evidence="1">The sequence shown here is derived from an EMBL/GenBank/DDBJ whole genome shotgun (WGS) entry which is preliminary data.</text>
</comment>
<reference evidence="1 2" key="1">
    <citation type="submission" date="2021-06" db="EMBL/GenBank/DDBJ databases">
        <title>Caerostris extrusa draft genome.</title>
        <authorList>
            <person name="Kono N."/>
            <person name="Arakawa K."/>
        </authorList>
    </citation>
    <scope>NUCLEOTIDE SEQUENCE [LARGE SCALE GENOMIC DNA]</scope>
</reference>
<organism evidence="1 2">
    <name type="scientific">Caerostris extrusa</name>
    <name type="common">Bark spider</name>
    <name type="synonym">Caerostris bankana</name>
    <dbReference type="NCBI Taxonomy" id="172846"/>
    <lineage>
        <taxon>Eukaryota</taxon>
        <taxon>Metazoa</taxon>
        <taxon>Ecdysozoa</taxon>
        <taxon>Arthropoda</taxon>
        <taxon>Chelicerata</taxon>
        <taxon>Arachnida</taxon>
        <taxon>Araneae</taxon>
        <taxon>Araneomorphae</taxon>
        <taxon>Entelegynae</taxon>
        <taxon>Araneoidea</taxon>
        <taxon>Araneidae</taxon>
        <taxon>Caerostris</taxon>
    </lineage>
</organism>
<accession>A0AAV4RY71</accession>
<evidence type="ECO:0000313" key="2">
    <source>
        <dbReference type="Proteomes" id="UP001054945"/>
    </source>
</evidence>
<name>A0AAV4RY71_CAEEX</name>
<gene>
    <name evidence="1" type="ORF">CEXT_173551</name>
</gene>
<proteinExistence type="predicted"/>
<dbReference type="EMBL" id="BPLR01008541">
    <property type="protein sequence ID" value="GIY25427.1"/>
    <property type="molecule type" value="Genomic_DNA"/>
</dbReference>
<protein>
    <submittedName>
        <fullName evidence="1">Uncharacterized protein</fullName>
    </submittedName>
</protein>
<evidence type="ECO:0000313" key="1">
    <source>
        <dbReference type="EMBL" id="GIY25427.1"/>
    </source>
</evidence>